<reference evidence="2" key="1">
    <citation type="submission" date="2016-11" db="EMBL/GenBank/DDBJ databases">
        <authorList>
            <person name="Varghese N."/>
            <person name="Submissions S."/>
        </authorList>
    </citation>
    <scope>NUCLEOTIDE SEQUENCE [LARGE SCALE GENOMIC DNA]</scope>
    <source>
        <strain evidence="2">DSM 12906</strain>
    </source>
</reference>
<dbReference type="OrthoDB" id="4749820at2"/>
<evidence type="ECO:0000313" key="1">
    <source>
        <dbReference type="EMBL" id="SHJ45952.1"/>
    </source>
</evidence>
<dbReference type="Proteomes" id="UP000184512">
    <property type="component" value="Unassembled WGS sequence"/>
</dbReference>
<dbReference type="AlphaFoldDB" id="A0A1M6JH60"/>
<gene>
    <name evidence="1" type="ORF">SAMN02745244_02559</name>
</gene>
<accession>A0A1M6JH60</accession>
<organism evidence="1 2">
    <name type="scientific">Tessaracoccus bendigoensis DSM 12906</name>
    <dbReference type="NCBI Taxonomy" id="1123357"/>
    <lineage>
        <taxon>Bacteria</taxon>
        <taxon>Bacillati</taxon>
        <taxon>Actinomycetota</taxon>
        <taxon>Actinomycetes</taxon>
        <taxon>Propionibacteriales</taxon>
        <taxon>Propionibacteriaceae</taxon>
        <taxon>Tessaracoccus</taxon>
    </lineage>
</organism>
<proteinExistence type="predicted"/>
<keyword evidence="2" id="KW-1185">Reference proteome</keyword>
<sequence length="103" mass="10978">MSVWAVSWALGAKVPDAVSRSVLVALGHLASDRDEVRVPAQVLRDVAVCSTARVGQALRELEDCGLVQLLAASSQWFALRLLIPDMFTGIADALPVEVPKVAL</sequence>
<evidence type="ECO:0000313" key="2">
    <source>
        <dbReference type="Proteomes" id="UP000184512"/>
    </source>
</evidence>
<dbReference type="EMBL" id="FQZG01000050">
    <property type="protein sequence ID" value="SHJ45952.1"/>
    <property type="molecule type" value="Genomic_DNA"/>
</dbReference>
<name>A0A1M6JH60_9ACTN</name>
<protein>
    <submittedName>
        <fullName evidence="1">Uncharacterized protein</fullName>
    </submittedName>
</protein>
<dbReference type="RefSeq" id="WP_073188909.1">
    <property type="nucleotide sequence ID" value="NZ_FQZG01000050.1"/>
</dbReference>
<dbReference type="STRING" id="1123357.SAMN02745244_02559"/>